<feature type="domain" description="Major facilitator superfamily (MFS) profile" evidence="9">
    <location>
        <begin position="8"/>
        <end position="415"/>
    </location>
</feature>
<evidence type="ECO:0000256" key="2">
    <source>
        <dbReference type="ARBA" id="ARBA00009598"/>
    </source>
</evidence>
<dbReference type="RefSeq" id="XP_018006392.1">
    <property type="nucleotide sequence ID" value="XM_018150903.2"/>
</dbReference>
<feature type="transmembrane region" description="Helical" evidence="8">
    <location>
        <begin position="137"/>
        <end position="156"/>
    </location>
</feature>
<keyword evidence="6 8" id="KW-1133">Transmembrane helix</keyword>
<dbReference type="PROSITE" id="PS50850">
    <property type="entry name" value="MFS"/>
    <property type="match status" value="1"/>
</dbReference>
<comment type="similarity">
    <text evidence="2">Belongs to the major facilitator superfamily. Organophosphate:Pi antiporter (OPA) (TC 2.A.1.4) family.</text>
</comment>
<evidence type="ECO:0000256" key="7">
    <source>
        <dbReference type="ARBA" id="ARBA00023136"/>
    </source>
</evidence>
<dbReference type="PANTHER" id="PTHR43184">
    <property type="entry name" value="MAJOR FACILITATOR SUPERFAMILY TRANSPORTER 16, ISOFORM B"/>
    <property type="match status" value="1"/>
</dbReference>
<feature type="transmembrane region" description="Helical" evidence="8">
    <location>
        <begin position="319"/>
        <end position="340"/>
    </location>
</feature>
<protein>
    <submittedName>
        <fullName evidence="11 12">Glucose-6-phosphate exchanger SLC37A2-like</fullName>
    </submittedName>
</protein>
<dbReference type="PANTHER" id="PTHR43184:SF30">
    <property type="entry name" value="MFS DOMAIN-CONTAINING PROTEIN"/>
    <property type="match status" value="1"/>
</dbReference>
<feature type="transmembrane region" description="Helical" evidence="8">
    <location>
        <begin position="78"/>
        <end position="97"/>
    </location>
</feature>
<dbReference type="InterPro" id="IPR000849">
    <property type="entry name" value="Sugar_P_transporter"/>
</dbReference>
<dbReference type="RefSeq" id="XP_018006388.1">
    <property type="nucleotide sequence ID" value="XM_018150899.2"/>
</dbReference>
<dbReference type="RefSeq" id="XP_018006387.1">
    <property type="nucleotide sequence ID" value="XM_018150898.2"/>
</dbReference>
<dbReference type="Proteomes" id="UP000694843">
    <property type="component" value="Unplaced"/>
</dbReference>
<organism evidence="10 13">
    <name type="scientific">Hyalella azteca</name>
    <name type="common">Amphipod</name>
    <dbReference type="NCBI Taxonomy" id="294128"/>
    <lineage>
        <taxon>Eukaryota</taxon>
        <taxon>Metazoa</taxon>
        <taxon>Ecdysozoa</taxon>
        <taxon>Arthropoda</taxon>
        <taxon>Crustacea</taxon>
        <taxon>Multicrustacea</taxon>
        <taxon>Malacostraca</taxon>
        <taxon>Eumalacostraca</taxon>
        <taxon>Peracarida</taxon>
        <taxon>Amphipoda</taxon>
        <taxon>Senticaudata</taxon>
        <taxon>Talitrida</taxon>
        <taxon>Talitroidea</taxon>
        <taxon>Hyalellidae</taxon>
        <taxon>Hyalella</taxon>
    </lineage>
</organism>
<dbReference type="GeneID" id="108664327"/>
<gene>
    <name evidence="11 12 13 14 15" type="primary">LOC108664327</name>
</gene>
<keyword evidence="3" id="KW-0813">Transport</keyword>
<evidence type="ECO:0000313" key="15">
    <source>
        <dbReference type="RefSeq" id="XP_018006392.1"/>
    </source>
</evidence>
<keyword evidence="4" id="KW-0762">Sugar transport</keyword>
<dbReference type="KEGG" id="hazt:108664327"/>
<evidence type="ECO:0000256" key="1">
    <source>
        <dbReference type="ARBA" id="ARBA00004141"/>
    </source>
</evidence>
<proteinExistence type="inferred from homology"/>
<evidence type="ECO:0000256" key="8">
    <source>
        <dbReference type="SAM" id="Phobius"/>
    </source>
</evidence>
<dbReference type="RefSeq" id="XP_018006390.1">
    <property type="nucleotide sequence ID" value="XM_018150901.2"/>
</dbReference>
<dbReference type="OMA" id="GMFYLMI"/>
<dbReference type="Gene3D" id="1.20.1250.20">
    <property type="entry name" value="MFS general substrate transporter like domains"/>
    <property type="match status" value="2"/>
</dbReference>
<dbReference type="InterPro" id="IPR036259">
    <property type="entry name" value="MFS_trans_sf"/>
</dbReference>
<dbReference type="Pfam" id="PF07690">
    <property type="entry name" value="MFS_1"/>
    <property type="match status" value="1"/>
</dbReference>
<sequence length="424" mass="46018">MAVIPKHSSRYLILALLWLAYSSSYLLRKPLALVKTHMMSEFRVDLTIIGFLDVALLLPYSVFSLTIGWLADSFGARMVLGAGLCLGATSFALIGQVSSLNSIFFLLFVTGASQALGWPTCSSILTDWFHHSERNSAFGIFGTSAFGGSVLATYLAVYLLEVMQWQSIFIYCAIIPGACGLLVILLAKSPKEYKLLPVDSDDQDCKDKLAKSSESLTFFQVMKLQLLPEICFSIVCSKCVRYAVLLWLPMFLQKGLNYSTMSAGIGSTAYDIGGVVGSLLNDLLVRYFFRSNNFFASYMTSILTCVFLGLFTMSGHLGISMHMILLFLAGLFNSATDILLTGPIAADLGVQYDARVAVSGVINGMGSLGAVIQGPIVGWVGTTWGWTAVVPCLIILSAVGALASFRAFRVQGQRYHLDKMAAET</sequence>
<evidence type="ECO:0000259" key="9">
    <source>
        <dbReference type="PROSITE" id="PS50850"/>
    </source>
</evidence>
<feature type="transmembrane region" description="Helical" evidence="8">
    <location>
        <begin position="268"/>
        <end position="288"/>
    </location>
</feature>
<evidence type="ECO:0000313" key="12">
    <source>
        <dbReference type="RefSeq" id="XP_018006388.1"/>
    </source>
</evidence>
<feature type="transmembrane region" description="Helical" evidence="8">
    <location>
        <begin position="352"/>
        <end position="372"/>
    </location>
</feature>
<dbReference type="AlphaFoldDB" id="A0A8B7MYJ8"/>
<evidence type="ECO:0000256" key="4">
    <source>
        <dbReference type="ARBA" id="ARBA00022597"/>
    </source>
</evidence>
<keyword evidence="10" id="KW-1185">Reference proteome</keyword>
<dbReference type="GO" id="GO:0022857">
    <property type="term" value="F:transmembrane transporter activity"/>
    <property type="evidence" value="ECO:0007669"/>
    <property type="project" value="InterPro"/>
</dbReference>
<evidence type="ECO:0000313" key="10">
    <source>
        <dbReference type="Proteomes" id="UP000694843"/>
    </source>
</evidence>
<dbReference type="GO" id="GO:0016020">
    <property type="term" value="C:membrane"/>
    <property type="evidence" value="ECO:0007669"/>
    <property type="project" value="UniProtKB-SubCell"/>
</dbReference>
<feature type="transmembrane region" description="Helical" evidence="8">
    <location>
        <begin position="295"/>
        <end position="313"/>
    </location>
</feature>
<evidence type="ECO:0000313" key="11">
    <source>
        <dbReference type="RefSeq" id="XP_018006387.1"/>
    </source>
</evidence>
<feature type="transmembrane region" description="Helical" evidence="8">
    <location>
        <begin position="384"/>
        <end position="405"/>
    </location>
</feature>
<evidence type="ECO:0000256" key="5">
    <source>
        <dbReference type="ARBA" id="ARBA00022692"/>
    </source>
</evidence>
<feature type="transmembrane region" description="Helical" evidence="8">
    <location>
        <begin position="48"/>
        <end position="71"/>
    </location>
</feature>
<keyword evidence="5 8" id="KW-0812">Transmembrane</keyword>
<dbReference type="InterPro" id="IPR020846">
    <property type="entry name" value="MFS_dom"/>
</dbReference>
<evidence type="ECO:0000256" key="6">
    <source>
        <dbReference type="ARBA" id="ARBA00022989"/>
    </source>
</evidence>
<name>A0A8B7MYJ8_HYAAZ</name>
<accession>A0A8B7MYJ8</accession>
<evidence type="ECO:0000313" key="13">
    <source>
        <dbReference type="RefSeq" id="XP_018006390.1"/>
    </source>
</evidence>
<feature type="transmembrane region" description="Helical" evidence="8">
    <location>
        <begin position="103"/>
        <end position="125"/>
    </location>
</feature>
<dbReference type="InterPro" id="IPR011701">
    <property type="entry name" value="MFS"/>
</dbReference>
<dbReference type="RefSeq" id="XP_018006391.1">
    <property type="nucleotide sequence ID" value="XM_018150902.2"/>
</dbReference>
<comment type="subcellular location">
    <subcellularLocation>
        <location evidence="1">Membrane</location>
        <topology evidence="1">Multi-pass membrane protein</topology>
    </subcellularLocation>
</comment>
<reference evidence="11 12" key="1">
    <citation type="submission" date="2025-04" db="UniProtKB">
        <authorList>
            <consortium name="RefSeq"/>
        </authorList>
    </citation>
    <scope>IDENTIFICATION</scope>
    <source>
        <tissue evidence="11 12">Whole organism</tissue>
    </source>
</reference>
<keyword evidence="7 8" id="KW-0472">Membrane</keyword>
<evidence type="ECO:0000313" key="14">
    <source>
        <dbReference type="RefSeq" id="XP_018006391.1"/>
    </source>
</evidence>
<evidence type="ECO:0000256" key="3">
    <source>
        <dbReference type="ARBA" id="ARBA00022448"/>
    </source>
</evidence>
<dbReference type="OrthoDB" id="3639251at2759"/>
<feature type="transmembrane region" description="Helical" evidence="8">
    <location>
        <begin position="168"/>
        <end position="187"/>
    </location>
</feature>
<dbReference type="SUPFAM" id="SSF103473">
    <property type="entry name" value="MFS general substrate transporter"/>
    <property type="match status" value="1"/>
</dbReference>
<dbReference type="PIRSF" id="PIRSF002808">
    <property type="entry name" value="Hexose_phosphate_transp"/>
    <property type="match status" value="1"/>
</dbReference>